<feature type="domain" description="Transposase IS4-like" evidence="1">
    <location>
        <begin position="2"/>
        <end position="112"/>
    </location>
</feature>
<reference evidence="2" key="2">
    <citation type="journal article" date="2014" name="ISME J.">
        <title>Microbial stratification in low pH oxic and suboxic macroscopic growths along an acid mine drainage.</title>
        <authorList>
            <person name="Mendez-Garcia C."/>
            <person name="Mesa V."/>
            <person name="Sprenger R.R."/>
            <person name="Richter M."/>
            <person name="Diez M.S."/>
            <person name="Solano J."/>
            <person name="Bargiela R."/>
            <person name="Golyshina O.V."/>
            <person name="Manteca A."/>
            <person name="Ramos J.L."/>
            <person name="Gallego J.R."/>
            <person name="Llorente I."/>
            <person name="Martins Dos Santos V.A."/>
            <person name="Jensen O.N."/>
            <person name="Pelaez A.I."/>
            <person name="Sanchez J."/>
            <person name="Ferrer M."/>
        </authorList>
    </citation>
    <scope>NUCLEOTIDE SEQUENCE</scope>
</reference>
<sequence length="123" mass="14710">MIMNGAYGIPIVSKVFEGNINDVNTLYEMVYYPKVIMKKEKCLLIMDRGFDSEDNVKLMDTTEYDYIIGLRSTHKLRKKTEERNRLFDWQLGDNRQRWRRDKVKESGEESLRKEEKCDTVLFT</sequence>
<dbReference type="InterPro" id="IPR002559">
    <property type="entry name" value="Transposase_11"/>
</dbReference>
<dbReference type="GO" id="GO:0006313">
    <property type="term" value="P:DNA transposition"/>
    <property type="evidence" value="ECO:0007669"/>
    <property type="project" value="InterPro"/>
</dbReference>
<dbReference type="GO" id="GO:0004803">
    <property type="term" value="F:transposase activity"/>
    <property type="evidence" value="ECO:0007669"/>
    <property type="project" value="InterPro"/>
</dbReference>
<dbReference type="Pfam" id="PF01609">
    <property type="entry name" value="DDE_Tnp_1"/>
    <property type="match status" value="1"/>
</dbReference>
<proteinExistence type="predicted"/>
<dbReference type="GO" id="GO:0003677">
    <property type="term" value="F:DNA binding"/>
    <property type="evidence" value="ECO:0007669"/>
    <property type="project" value="InterPro"/>
</dbReference>
<protein>
    <recommendedName>
        <fullName evidence="1">Transposase IS4-like domain-containing protein</fullName>
    </recommendedName>
</protein>
<comment type="caution">
    <text evidence="2">The sequence shown here is derived from an EMBL/GenBank/DDBJ whole genome shotgun (WGS) entry which is preliminary data.</text>
</comment>
<reference evidence="2" key="1">
    <citation type="submission" date="2013-08" db="EMBL/GenBank/DDBJ databases">
        <authorList>
            <person name="Mendez C."/>
            <person name="Richter M."/>
            <person name="Ferrer M."/>
            <person name="Sanchez J."/>
        </authorList>
    </citation>
    <scope>NUCLEOTIDE SEQUENCE</scope>
</reference>
<gene>
    <name evidence="2" type="ORF">B1B_04477</name>
</gene>
<dbReference type="EMBL" id="AUZY01002799">
    <property type="protein sequence ID" value="EQD71411.1"/>
    <property type="molecule type" value="Genomic_DNA"/>
</dbReference>
<evidence type="ECO:0000259" key="1">
    <source>
        <dbReference type="Pfam" id="PF01609"/>
    </source>
</evidence>
<dbReference type="AlphaFoldDB" id="T1BEN9"/>
<name>T1BEN9_9ZZZZ</name>
<organism evidence="2">
    <name type="scientific">mine drainage metagenome</name>
    <dbReference type="NCBI Taxonomy" id="410659"/>
    <lineage>
        <taxon>unclassified sequences</taxon>
        <taxon>metagenomes</taxon>
        <taxon>ecological metagenomes</taxon>
    </lineage>
</organism>
<accession>T1BEN9</accession>
<evidence type="ECO:0000313" key="2">
    <source>
        <dbReference type="EMBL" id="EQD71411.1"/>
    </source>
</evidence>